<comment type="caution">
    <text evidence="2">The sequence shown here is derived from an EMBL/GenBank/DDBJ whole genome shotgun (WGS) entry which is preliminary data.</text>
</comment>
<dbReference type="AlphaFoldDB" id="A0A841LYH0"/>
<dbReference type="InterPro" id="IPR036390">
    <property type="entry name" value="WH_DNA-bd_sf"/>
</dbReference>
<dbReference type="Pfam" id="PF00126">
    <property type="entry name" value="HTH_1"/>
    <property type="match status" value="1"/>
</dbReference>
<dbReference type="InterPro" id="IPR000847">
    <property type="entry name" value="LysR_HTH_N"/>
</dbReference>
<sequence>MTINGGKTPGQACLRAIRAVINAGSYAAAARELNMTHAAIAQQIHGFEAKLV</sequence>
<feature type="domain" description="HTH lysR-type" evidence="1">
    <location>
        <begin position="9"/>
        <end position="52"/>
    </location>
</feature>
<dbReference type="SUPFAM" id="SSF46785">
    <property type="entry name" value="Winged helix' DNA-binding domain"/>
    <property type="match status" value="1"/>
</dbReference>
<evidence type="ECO:0000313" key="2">
    <source>
        <dbReference type="EMBL" id="MBB6262446.1"/>
    </source>
</evidence>
<dbReference type="RefSeq" id="WP_184224677.1">
    <property type="nucleotide sequence ID" value="NZ_JACIIU010000031.1"/>
</dbReference>
<evidence type="ECO:0000313" key="3">
    <source>
        <dbReference type="Proteomes" id="UP000555393"/>
    </source>
</evidence>
<evidence type="ECO:0000259" key="1">
    <source>
        <dbReference type="PROSITE" id="PS50931"/>
    </source>
</evidence>
<gene>
    <name evidence="2" type="ORF">FHS77_003020</name>
</gene>
<dbReference type="InterPro" id="IPR036388">
    <property type="entry name" value="WH-like_DNA-bd_sf"/>
</dbReference>
<proteinExistence type="predicted"/>
<dbReference type="EMBL" id="JACIIU010000031">
    <property type="protein sequence ID" value="MBB6262446.1"/>
    <property type="molecule type" value="Genomic_DNA"/>
</dbReference>
<name>A0A841LYH0_9HYPH</name>
<dbReference type="PROSITE" id="PS50931">
    <property type="entry name" value="HTH_LYSR"/>
    <property type="match status" value="1"/>
</dbReference>
<keyword evidence="3" id="KW-1185">Reference proteome</keyword>
<reference evidence="2 3" key="1">
    <citation type="submission" date="2020-08" db="EMBL/GenBank/DDBJ databases">
        <title>Genomic Encyclopedia of Type Strains, Phase IV (KMG-IV): sequencing the most valuable type-strain genomes for metagenomic binning, comparative biology and taxonomic classification.</title>
        <authorList>
            <person name="Goeker M."/>
        </authorList>
    </citation>
    <scope>NUCLEOTIDE SEQUENCE [LARGE SCALE GENOMIC DNA]</scope>
    <source>
        <strain evidence="2 3">DSM 22336</strain>
    </source>
</reference>
<keyword evidence="2" id="KW-0238">DNA-binding</keyword>
<dbReference type="GO" id="GO:0003700">
    <property type="term" value="F:DNA-binding transcription factor activity"/>
    <property type="evidence" value="ECO:0007669"/>
    <property type="project" value="InterPro"/>
</dbReference>
<organism evidence="2 3">
    <name type="scientific">Paenochrobactrum gallinarii</name>
    <dbReference type="NCBI Taxonomy" id="643673"/>
    <lineage>
        <taxon>Bacteria</taxon>
        <taxon>Pseudomonadati</taxon>
        <taxon>Pseudomonadota</taxon>
        <taxon>Alphaproteobacteria</taxon>
        <taxon>Hyphomicrobiales</taxon>
        <taxon>Brucellaceae</taxon>
        <taxon>Paenochrobactrum</taxon>
    </lineage>
</organism>
<dbReference type="GO" id="GO:0003677">
    <property type="term" value="F:DNA binding"/>
    <property type="evidence" value="ECO:0007669"/>
    <property type="project" value="UniProtKB-KW"/>
</dbReference>
<dbReference type="Proteomes" id="UP000555393">
    <property type="component" value="Unassembled WGS sequence"/>
</dbReference>
<protein>
    <submittedName>
        <fullName evidence="2">DNA-binding transcriptional LysR family regulator</fullName>
    </submittedName>
</protein>
<accession>A0A841LYH0</accession>
<dbReference type="Gene3D" id="1.10.10.10">
    <property type="entry name" value="Winged helix-like DNA-binding domain superfamily/Winged helix DNA-binding domain"/>
    <property type="match status" value="1"/>
</dbReference>